<keyword evidence="1" id="KW-1133">Transmembrane helix</keyword>
<reference evidence="2 3" key="1">
    <citation type="submission" date="2019-06" db="EMBL/GenBank/DDBJ databases">
        <title>Sorghum-associated microbial communities from plants grown in Nebraska, USA.</title>
        <authorList>
            <person name="Schachtman D."/>
        </authorList>
    </citation>
    <scope>NUCLEOTIDE SEQUENCE [LARGE SCALE GENOMIC DNA]</scope>
    <source>
        <strain evidence="2 3">1209</strain>
    </source>
</reference>
<dbReference type="RefSeq" id="WP_145670912.1">
    <property type="nucleotide sequence ID" value="NZ_VIWO01000005.1"/>
</dbReference>
<gene>
    <name evidence="2" type="ORF">FHW36_105161</name>
</gene>
<dbReference type="Proteomes" id="UP000320811">
    <property type="component" value="Unassembled WGS sequence"/>
</dbReference>
<dbReference type="AlphaFoldDB" id="A0A561PNM0"/>
<protein>
    <submittedName>
        <fullName evidence="2">Uncharacterized protein</fullName>
    </submittedName>
</protein>
<accession>A0A561PNM0</accession>
<keyword evidence="3" id="KW-1185">Reference proteome</keyword>
<evidence type="ECO:0000313" key="2">
    <source>
        <dbReference type="EMBL" id="TWF39722.1"/>
    </source>
</evidence>
<name>A0A561PNM0_9BACT</name>
<sequence length="63" mass="7094">MMIKLINWFKNPRNIVFIILMIAVAIYGVIDNNLEIIAGVFVAVFLVGLLVGGLIYLARKLFK</sequence>
<feature type="transmembrane region" description="Helical" evidence="1">
    <location>
        <begin position="36"/>
        <end position="58"/>
    </location>
</feature>
<keyword evidence="1" id="KW-0472">Membrane</keyword>
<evidence type="ECO:0000313" key="3">
    <source>
        <dbReference type="Proteomes" id="UP000320811"/>
    </source>
</evidence>
<dbReference type="EMBL" id="VIWO01000005">
    <property type="protein sequence ID" value="TWF39722.1"/>
    <property type="molecule type" value="Genomic_DNA"/>
</dbReference>
<proteinExistence type="predicted"/>
<evidence type="ECO:0000256" key="1">
    <source>
        <dbReference type="SAM" id="Phobius"/>
    </source>
</evidence>
<keyword evidence="1" id="KW-0812">Transmembrane</keyword>
<organism evidence="2 3">
    <name type="scientific">Chitinophaga polysaccharea</name>
    <dbReference type="NCBI Taxonomy" id="1293035"/>
    <lineage>
        <taxon>Bacteria</taxon>
        <taxon>Pseudomonadati</taxon>
        <taxon>Bacteroidota</taxon>
        <taxon>Chitinophagia</taxon>
        <taxon>Chitinophagales</taxon>
        <taxon>Chitinophagaceae</taxon>
        <taxon>Chitinophaga</taxon>
    </lineage>
</organism>
<comment type="caution">
    <text evidence="2">The sequence shown here is derived from an EMBL/GenBank/DDBJ whole genome shotgun (WGS) entry which is preliminary data.</text>
</comment>
<feature type="transmembrane region" description="Helical" evidence="1">
    <location>
        <begin position="12"/>
        <end position="30"/>
    </location>
</feature>